<dbReference type="Pfam" id="PF14065">
    <property type="entry name" value="Pvc16_N"/>
    <property type="match status" value="1"/>
</dbReference>
<name>A0ABU9YVC7_9RHOO</name>
<dbReference type="Proteomes" id="UP001410394">
    <property type="component" value="Unassembled WGS sequence"/>
</dbReference>
<proteinExistence type="predicted"/>
<dbReference type="EMBL" id="JBDIVE010000002">
    <property type="protein sequence ID" value="MEN3067645.1"/>
    <property type="molecule type" value="Genomic_DNA"/>
</dbReference>
<evidence type="ECO:0000313" key="2">
    <source>
        <dbReference type="EMBL" id="MEN3067645.1"/>
    </source>
</evidence>
<dbReference type="InterPro" id="IPR025351">
    <property type="entry name" value="Pvc16_N"/>
</dbReference>
<gene>
    <name evidence="2" type="ORF">ABDB84_04075</name>
</gene>
<feature type="domain" description="Pvc16 N-terminal" evidence="1">
    <location>
        <begin position="9"/>
        <end position="164"/>
    </location>
</feature>
<sequence length="169" mass="18515">MIEQALSQLQKQLNQYLRQRFDVAEEIVALGEVLGLDGSATPACANKLVLSLAGINCERHLQKMAFTAAHQEGRADDDAAYANLSLSVLCSANFSASNYIEGLRTLSQAIHFIQTHPVLSEAPGDAKAQAATLNLAFEDISFAAMNELWRAHGGRYQPSVLCRLQWRAR</sequence>
<keyword evidence="3" id="KW-1185">Reference proteome</keyword>
<evidence type="ECO:0000313" key="3">
    <source>
        <dbReference type="Proteomes" id="UP001410394"/>
    </source>
</evidence>
<organism evidence="2 3">
    <name type="scientific">Uliginosibacterium sediminicola</name>
    <dbReference type="NCBI Taxonomy" id="2024550"/>
    <lineage>
        <taxon>Bacteria</taxon>
        <taxon>Pseudomonadati</taxon>
        <taxon>Pseudomonadota</taxon>
        <taxon>Betaproteobacteria</taxon>
        <taxon>Rhodocyclales</taxon>
        <taxon>Zoogloeaceae</taxon>
        <taxon>Uliginosibacterium</taxon>
    </lineage>
</organism>
<accession>A0ABU9YVC7</accession>
<evidence type="ECO:0000259" key="1">
    <source>
        <dbReference type="Pfam" id="PF14065"/>
    </source>
</evidence>
<comment type="caution">
    <text evidence="2">The sequence shown here is derived from an EMBL/GenBank/DDBJ whole genome shotgun (WGS) entry which is preliminary data.</text>
</comment>
<protein>
    <submittedName>
        <fullName evidence="2">Pvc16 family protein</fullName>
    </submittedName>
</protein>
<reference evidence="2 3" key="1">
    <citation type="journal article" date="2018" name="Int. J. Syst. Evol. Microbiol.">
        <title>Uliginosibacterium sediminicola sp. nov., isolated from freshwater sediment.</title>
        <authorList>
            <person name="Hwang W.M."/>
            <person name="Kim S.M."/>
            <person name="Kang K."/>
            <person name="Ahn T.Y."/>
        </authorList>
    </citation>
    <scope>NUCLEOTIDE SEQUENCE [LARGE SCALE GENOMIC DNA]</scope>
    <source>
        <strain evidence="2 3">M1-21</strain>
    </source>
</reference>
<dbReference type="RefSeq" id="WP_345918415.1">
    <property type="nucleotide sequence ID" value="NZ_JBDIVE010000002.1"/>
</dbReference>